<name>A0A290SAG3_9GAMM</name>
<dbReference type="AlphaFoldDB" id="A0A290SAG3"/>
<dbReference type="InterPro" id="IPR004891">
    <property type="entry name" value="Mercury-R_MerC"/>
</dbReference>
<dbReference type="GO" id="GO:0016020">
    <property type="term" value="C:membrane"/>
    <property type="evidence" value="ECO:0007669"/>
    <property type="project" value="InterPro"/>
</dbReference>
<gene>
    <name evidence="2" type="ORF">PARC_a3918</name>
</gene>
<dbReference type="Proteomes" id="UP000016505">
    <property type="component" value="Chromosome I"/>
</dbReference>
<feature type="transmembrane region" description="Helical" evidence="1">
    <location>
        <begin position="12"/>
        <end position="34"/>
    </location>
</feature>
<dbReference type="EMBL" id="CP011025">
    <property type="protein sequence ID" value="ATC88230.1"/>
    <property type="molecule type" value="Genomic_DNA"/>
</dbReference>
<dbReference type="Pfam" id="PF03203">
    <property type="entry name" value="MerC"/>
    <property type="match status" value="1"/>
</dbReference>
<evidence type="ECO:0008006" key="4">
    <source>
        <dbReference type="Google" id="ProtNLM"/>
    </source>
</evidence>
<keyword evidence="1" id="KW-0472">Membrane</keyword>
<feature type="transmembrane region" description="Helical" evidence="1">
    <location>
        <begin position="46"/>
        <end position="64"/>
    </location>
</feature>
<dbReference type="RefSeq" id="WP_010554512.1">
    <property type="nucleotide sequence ID" value="NZ_CP011025.1"/>
</dbReference>
<evidence type="ECO:0000256" key="1">
    <source>
        <dbReference type="SAM" id="Phobius"/>
    </source>
</evidence>
<evidence type="ECO:0000313" key="2">
    <source>
        <dbReference type="EMBL" id="ATC88230.1"/>
    </source>
</evidence>
<sequence length="140" mass="15400">MKSSQSVMDRMAIGLSVMCTVHCFATPVILALLPSFAVMQIDSEQFHLWILAAVMPTSLLALSLGCKKHKHKRTRYMVSGVTGLAFMIFAVLLGHEVVEKALTLIGSAFIAVAHWFNYQQCLKQNDENCPCSGSEPDQVV</sequence>
<protein>
    <recommendedName>
        <fullName evidence="4">MerC mercury resistance protein</fullName>
    </recommendedName>
</protein>
<dbReference type="KEGG" id="part:PARC_a3918"/>
<accession>A0A290SAG3</accession>
<proteinExistence type="predicted"/>
<organism evidence="2 3">
    <name type="scientific">Pseudoalteromonas arctica A 37-1-2</name>
    <dbReference type="NCBI Taxonomy" id="1117313"/>
    <lineage>
        <taxon>Bacteria</taxon>
        <taxon>Pseudomonadati</taxon>
        <taxon>Pseudomonadota</taxon>
        <taxon>Gammaproteobacteria</taxon>
        <taxon>Alteromonadales</taxon>
        <taxon>Pseudoalteromonadaceae</taxon>
        <taxon>Pseudoalteromonas</taxon>
    </lineage>
</organism>
<dbReference type="GO" id="GO:0015097">
    <property type="term" value="F:mercury ion transmembrane transporter activity"/>
    <property type="evidence" value="ECO:0007669"/>
    <property type="project" value="InterPro"/>
</dbReference>
<keyword evidence="1" id="KW-1133">Transmembrane helix</keyword>
<keyword evidence="1" id="KW-0812">Transmembrane</keyword>
<feature type="transmembrane region" description="Helical" evidence="1">
    <location>
        <begin position="76"/>
        <end position="95"/>
    </location>
</feature>
<reference evidence="2 3" key="1">
    <citation type="journal article" date="2012" name="J. Bacteriol.">
        <title>Genome sequences of type strains of seven species of the marine bacterium Pseudoalteromonas.</title>
        <authorList>
            <person name="Xie B.B."/>
            <person name="Shu Y.L."/>
            <person name="Qin Q.L."/>
            <person name="Rong J.C."/>
            <person name="Zhang X.Y."/>
            <person name="Chen X.L."/>
            <person name="Shi M."/>
            <person name="He H.L."/>
            <person name="Zhou B.C."/>
            <person name="Zhang Y.Z."/>
        </authorList>
    </citation>
    <scope>NUCLEOTIDE SEQUENCE [LARGE SCALE GENOMIC DNA]</scope>
    <source>
        <strain evidence="2 3">A 37-1-2</strain>
    </source>
</reference>
<evidence type="ECO:0000313" key="3">
    <source>
        <dbReference type="Proteomes" id="UP000016505"/>
    </source>
</evidence>
<dbReference type="OrthoDB" id="34373at2"/>